<comment type="caution">
    <text evidence="1">The sequence shown here is derived from an EMBL/GenBank/DDBJ whole genome shotgun (WGS) entry which is preliminary data.</text>
</comment>
<dbReference type="Proteomes" id="UP001432027">
    <property type="component" value="Unassembled WGS sequence"/>
</dbReference>
<dbReference type="EMBL" id="BTSX01000003">
    <property type="protein sequence ID" value="GMS88090.1"/>
    <property type="molecule type" value="Genomic_DNA"/>
</dbReference>
<protein>
    <submittedName>
        <fullName evidence="1">Uncharacterized protein</fullName>
    </submittedName>
</protein>
<dbReference type="AlphaFoldDB" id="A0AAV5SZB2"/>
<accession>A0AAV5SZB2</accession>
<feature type="non-terminal residue" evidence="1">
    <location>
        <position position="1"/>
    </location>
</feature>
<feature type="non-terminal residue" evidence="1">
    <location>
        <position position="61"/>
    </location>
</feature>
<proteinExistence type="predicted"/>
<name>A0AAV5SZB2_9BILA</name>
<evidence type="ECO:0000313" key="1">
    <source>
        <dbReference type="EMBL" id="GMS88090.1"/>
    </source>
</evidence>
<organism evidence="1 2">
    <name type="scientific">Pristionchus entomophagus</name>
    <dbReference type="NCBI Taxonomy" id="358040"/>
    <lineage>
        <taxon>Eukaryota</taxon>
        <taxon>Metazoa</taxon>
        <taxon>Ecdysozoa</taxon>
        <taxon>Nematoda</taxon>
        <taxon>Chromadorea</taxon>
        <taxon>Rhabditida</taxon>
        <taxon>Rhabditina</taxon>
        <taxon>Diplogasteromorpha</taxon>
        <taxon>Diplogasteroidea</taxon>
        <taxon>Neodiplogasteridae</taxon>
        <taxon>Pristionchus</taxon>
    </lineage>
</organism>
<gene>
    <name evidence="1" type="ORF">PENTCL1PPCAC_10265</name>
</gene>
<reference evidence="1" key="1">
    <citation type="submission" date="2023-10" db="EMBL/GenBank/DDBJ databases">
        <title>Genome assembly of Pristionchus species.</title>
        <authorList>
            <person name="Yoshida K."/>
            <person name="Sommer R.J."/>
        </authorList>
    </citation>
    <scope>NUCLEOTIDE SEQUENCE</scope>
    <source>
        <strain evidence="1">RS0144</strain>
    </source>
</reference>
<evidence type="ECO:0000313" key="2">
    <source>
        <dbReference type="Proteomes" id="UP001432027"/>
    </source>
</evidence>
<keyword evidence="2" id="KW-1185">Reference proteome</keyword>
<sequence length="61" mass="7004">QSRKRITSRGHFVSCDYAFDRVASNDAYFSNQTLRDVRLARGTRCRSDASISEQYGVHYIA</sequence>